<dbReference type="Pfam" id="PF00107">
    <property type="entry name" value="ADH_zinc_N"/>
    <property type="match status" value="1"/>
</dbReference>
<evidence type="ECO:0000313" key="6">
    <source>
        <dbReference type="EMBL" id="GGW34457.1"/>
    </source>
</evidence>
<comment type="caution">
    <text evidence="6">The sequence shown here is derived from an EMBL/GenBank/DDBJ whole genome shotgun (WGS) entry which is preliminary data.</text>
</comment>
<dbReference type="InterPro" id="IPR050129">
    <property type="entry name" value="Zn_alcohol_dh"/>
</dbReference>
<dbReference type="Pfam" id="PF08240">
    <property type="entry name" value="ADH_N"/>
    <property type="match status" value="1"/>
</dbReference>
<evidence type="ECO:0000313" key="7">
    <source>
        <dbReference type="Proteomes" id="UP000628984"/>
    </source>
</evidence>
<accession>A0A918MLT7</accession>
<dbReference type="InterPro" id="IPR002328">
    <property type="entry name" value="ADH_Zn_CS"/>
</dbReference>
<dbReference type="Gene3D" id="3.40.50.720">
    <property type="entry name" value="NAD(P)-binding Rossmann-like Domain"/>
    <property type="match status" value="1"/>
</dbReference>
<comment type="cofactor">
    <cofactor evidence="4">
        <name>Zn(2+)</name>
        <dbReference type="ChEBI" id="CHEBI:29105"/>
    </cofactor>
</comment>
<dbReference type="Proteomes" id="UP000628984">
    <property type="component" value="Unassembled WGS sequence"/>
</dbReference>
<keyword evidence="3" id="KW-0560">Oxidoreductase</keyword>
<dbReference type="Gene3D" id="3.90.180.10">
    <property type="entry name" value="Medium-chain alcohol dehydrogenases, catalytic domain"/>
    <property type="match status" value="1"/>
</dbReference>
<dbReference type="RefSeq" id="WP_189634068.1">
    <property type="nucleotide sequence ID" value="NZ_BMYQ01000007.1"/>
</dbReference>
<keyword evidence="2 4" id="KW-0862">Zinc</keyword>
<proteinExistence type="inferred from homology"/>
<dbReference type="InterPro" id="IPR011032">
    <property type="entry name" value="GroES-like_sf"/>
</dbReference>
<gene>
    <name evidence="6" type="primary">eltD</name>
    <name evidence="6" type="ORF">GCM10011452_23520</name>
</gene>
<protein>
    <submittedName>
        <fullName evidence="6">Erythritol/L-threitol dehydrogenase</fullName>
    </submittedName>
</protein>
<keyword evidence="7" id="KW-1185">Reference proteome</keyword>
<dbReference type="InterPro" id="IPR036291">
    <property type="entry name" value="NAD(P)-bd_dom_sf"/>
</dbReference>
<dbReference type="InterPro" id="IPR013149">
    <property type="entry name" value="ADH-like_C"/>
</dbReference>
<dbReference type="GO" id="GO:0008270">
    <property type="term" value="F:zinc ion binding"/>
    <property type="evidence" value="ECO:0007669"/>
    <property type="project" value="InterPro"/>
</dbReference>
<dbReference type="SUPFAM" id="SSF50129">
    <property type="entry name" value="GroES-like"/>
    <property type="match status" value="1"/>
</dbReference>
<evidence type="ECO:0000256" key="4">
    <source>
        <dbReference type="RuleBase" id="RU361277"/>
    </source>
</evidence>
<dbReference type="PROSITE" id="PS00059">
    <property type="entry name" value="ADH_ZINC"/>
    <property type="match status" value="1"/>
</dbReference>
<dbReference type="AlphaFoldDB" id="A0A918MLT7"/>
<evidence type="ECO:0000259" key="5">
    <source>
        <dbReference type="SMART" id="SM00829"/>
    </source>
</evidence>
<name>A0A918MLT7_9RHOB</name>
<dbReference type="EMBL" id="BMYQ01000007">
    <property type="protein sequence ID" value="GGW34457.1"/>
    <property type="molecule type" value="Genomic_DNA"/>
</dbReference>
<evidence type="ECO:0000256" key="2">
    <source>
        <dbReference type="ARBA" id="ARBA00022833"/>
    </source>
</evidence>
<dbReference type="SUPFAM" id="SSF51735">
    <property type="entry name" value="NAD(P)-binding Rossmann-fold domains"/>
    <property type="match status" value="1"/>
</dbReference>
<dbReference type="InterPro" id="IPR013154">
    <property type="entry name" value="ADH-like_N"/>
</dbReference>
<organism evidence="6 7">
    <name type="scientific">Gemmobacter lanyuensis</name>
    <dbReference type="NCBI Taxonomy" id="1054497"/>
    <lineage>
        <taxon>Bacteria</taxon>
        <taxon>Pseudomonadati</taxon>
        <taxon>Pseudomonadota</taxon>
        <taxon>Alphaproteobacteria</taxon>
        <taxon>Rhodobacterales</taxon>
        <taxon>Paracoccaceae</taxon>
        <taxon>Gemmobacter</taxon>
    </lineage>
</organism>
<evidence type="ECO:0000256" key="3">
    <source>
        <dbReference type="ARBA" id="ARBA00023002"/>
    </source>
</evidence>
<dbReference type="InterPro" id="IPR020843">
    <property type="entry name" value="ER"/>
</dbReference>
<dbReference type="GO" id="GO:0016616">
    <property type="term" value="F:oxidoreductase activity, acting on the CH-OH group of donors, NAD or NADP as acceptor"/>
    <property type="evidence" value="ECO:0007669"/>
    <property type="project" value="UniProtKB-ARBA"/>
</dbReference>
<dbReference type="SMART" id="SM00829">
    <property type="entry name" value="PKS_ER"/>
    <property type="match status" value="1"/>
</dbReference>
<comment type="similarity">
    <text evidence="4">Belongs to the zinc-containing alcohol dehydrogenase family.</text>
</comment>
<reference evidence="6" key="1">
    <citation type="journal article" date="2014" name="Int. J. Syst. Evol. Microbiol.">
        <title>Complete genome sequence of Corynebacterium casei LMG S-19264T (=DSM 44701T), isolated from a smear-ripened cheese.</title>
        <authorList>
            <consortium name="US DOE Joint Genome Institute (JGI-PGF)"/>
            <person name="Walter F."/>
            <person name="Albersmeier A."/>
            <person name="Kalinowski J."/>
            <person name="Ruckert C."/>
        </authorList>
    </citation>
    <scope>NUCLEOTIDE SEQUENCE</scope>
    <source>
        <strain evidence="6">KCTC 23714</strain>
    </source>
</reference>
<feature type="domain" description="Enoyl reductase (ER)" evidence="5">
    <location>
        <begin position="15"/>
        <end position="358"/>
    </location>
</feature>
<dbReference type="PANTHER" id="PTHR43401:SF2">
    <property type="entry name" value="L-THREONINE 3-DEHYDROGENASE"/>
    <property type="match status" value="1"/>
</dbReference>
<dbReference type="PANTHER" id="PTHR43401">
    <property type="entry name" value="L-THREONINE 3-DEHYDROGENASE"/>
    <property type="match status" value="1"/>
</dbReference>
<evidence type="ECO:0000256" key="1">
    <source>
        <dbReference type="ARBA" id="ARBA00022723"/>
    </source>
</evidence>
<sequence>MSQIPETMQAVVCHGPGDYRLETRPVPRPGPGEVLVQVIAAGICAGDVKCFQGTPMFWGDVNRKAYAETDVIPGHEFVGRVVALGEGAGDLHGLAVGDVAVSEQIVPCGECRFCREGNYWMCQPHDLYGFHRVTQGSWAEYMVYPAKSRNYRLPEGMDPRHGVFVEPLGCSIHAVNRGNIGFNDVVVISGCGALGLGMVAAARMKNPAKLIALDLNPHRLELARRCGADIVMNPAETDVVQAIRDLTGGYGCDVYIEATGAGKSVEQGLLAIRKLGTFVEFSVFKDPVTVDWTIIGDSKELNIHGAHLSPNTYPHAIRMIAEGRLPMEDILTHSLPLSRFHEGIDIAADGRSSLKVILEPGGVA</sequence>
<reference evidence="6" key="2">
    <citation type="submission" date="2020-09" db="EMBL/GenBank/DDBJ databases">
        <authorList>
            <person name="Sun Q."/>
            <person name="Kim S."/>
        </authorList>
    </citation>
    <scope>NUCLEOTIDE SEQUENCE</scope>
    <source>
        <strain evidence="6">KCTC 23714</strain>
    </source>
</reference>
<keyword evidence="1 4" id="KW-0479">Metal-binding</keyword>